<dbReference type="InterPro" id="IPR002410">
    <property type="entry name" value="Peptidase_S33"/>
</dbReference>
<comment type="caution">
    <text evidence="15">The sequence shown here is derived from an EMBL/GenBank/DDBJ whole genome shotgun (WGS) entry which is preliminary data.</text>
</comment>
<evidence type="ECO:0000313" key="16">
    <source>
        <dbReference type="Proteomes" id="UP000294599"/>
    </source>
</evidence>
<feature type="active site" description="Proton donor" evidence="12">
    <location>
        <position position="297"/>
    </location>
</feature>
<comment type="catalytic activity">
    <reaction evidence="1 11 13">
        <text>Release of N-terminal proline from a peptide.</text>
        <dbReference type="EC" id="3.4.11.5"/>
    </reaction>
</comment>
<gene>
    <name evidence="15" type="ORF">EDC25_11344</name>
</gene>
<dbReference type="PANTHER" id="PTHR43722">
    <property type="entry name" value="PROLINE IMINOPEPTIDASE"/>
    <property type="match status" value="1"/>
</dbReference>
<proteinExistence type="inferred from homology"/>
<evidence type="ECO:0000256" key="6">
    <source>
        <dbReference type="ARBA" id="ARBA00022438"/>
    </source>
</evidence>
<protein>
    <recommendedName>
        <fullName evidence="5 11">Proline iminopeptidase</fullName>
        <shortName evidence="11">PIP</shortName>
        <ecNumber evidence="4 11">3.4.11.5</ecNumber>
    </recommendedName>
    <alternativeName>
        <fullName evidence="10 11">Prolyl aminopeptidase</fullName>
    </alternativeName>
</protein>
<dbReference type="PRINTS" id="PR00111">
    <property type="entry name" value="ABHYDROLASE"/>
</dbReference>
<evidence type="ECO:0000313" key="15">
    <source>
        <dbReference type="EMBL" id="TCS97371.1"/>
    </source>
</evidence>
<evidence type="ECO:0000256" key="11">
    <source>
        <dbReference type="PIRNR" id="PIRNR006431"/>
    </source>
</evidence>
<comment type="similarity">
    <text evidence="3 11 13">Belongs to the peptidase S33 family.</text>
</comment>
<organism evidence="15 16">
    <name type="scientific">Pseudofulvimonas gallinarii</name>
    <dbReference type="NCBI Taxonomy" id="634155"/>
    <lineage>
        <taxon>Bacteria</taxon>
        <taxon>Pseudomonadati</taxon>
        <taxon>Pseudomonadota</taxon>
        <taxon>Gammaproteobacteria</taxon>
        <taxon>Lysobacterales</taxon>
        <taxon>Rhodanobacteraceae</taxon>
        <taxon>Pseudofulvimonas</taxon>
    </lineage>
</organism>
<accession>A0A4R3LB49</accession>
<dbReference type="SUPFAM" id="SSF53474">
    <property type="entry name" value="alpha/beta-Hydrolases"/>
    <property type="match status" value="1"/>
</dbReference>
<dbReference type="PANTHER" id="PTHR43722:SF1">
    <property type="entry name" value="PROLINE IMINOPEPTIDASE"/>
    <property type="match status" value="1"/>
</dbReference>
<evidence type="ECO:0000256" key="8">
    <source>
        <dbReference type="ARBA" id="ARBA00022670"/>
    </source>
</evidence>
<keyword evidence="6 11" id="KW-0031">Aminopeptidase</keyword>
<evidence type="ECO:0000259" key="14">
    <source>
        <dbReference type="Pfam" id="PF00561"/>
    </source>
</evidence>
<dbReference type="PIRSF" id="PIRSF006431">
    <property type="entry name" value="Pept_S33"/>
    <property type="match status" value="1"/>
</dbReference>
<evidence type="ECO:0000256" key="10">
    <source>
        <dbReference type="ARBA" id="ARBA00029605"/>
    </source>
</evidence>
<dbReference type="Gene3D" id="3.40.50.1820">
    <property type="entry name" value="alpha/beta hydrolase"/>
    <property type="match status" value="1"/>
</dbReference>
<evidence type="ECO:0000256" key="2">
    <source>
        <dbReference type="ARBA" id="ARBA00004496"/>
    </source>
</evidence>
<feature type="active site" evidence="12">
    <location>
        <position position="269"/>
    </location>
</feature>
<evidence type="ECO:0000256" key="7">
    <source>
        <dbReference type="ARBA" id="ARBA00022490"/>
    </source>
</evidence>
<sequence length="317" mass="35820">MSEQRALYPEIEPYDSGRLQVSSLHTLYYEQCGNPAGKPVVCLHGGPGAGCSPKMRRFFDPKRYRIILFDQRGCGRSTPHAELTDNTTWHLVEDIERLRTHLGIDRWQVFGGSWGSTLALSYAQRHPEAVTELVLRGIFMLRRWELEWFYQKGCDALYPDAWDDYLAAIPQVEHGDLMGAYYRRLTSTDPATRLAAAVAWTTWESRTSFLLPDPGHVAATQADEFALAFARIECHYFVNGGFFEVDGQLLRDVDRIRHIPATIVQGRYDVVCPMRSAWDLHKVWPEADLKIIDAAGHSAFEPGIASALLAATDAYGR</sequence>
<keyword evidence="9 11" id="KW-0378">Hydrolase</keyword>
<dbReference type="GO" id="GO:0006508">
    <property type="term" value="P:proteolysis"/>
    <property type="evidence" value="ECO:0007669"/>
    <property type="project" value="UniProtKB-KW"/>
</dbReference>
<dbReference type="GO" id="GO:0004177">
    <property type="term" value="F:aminopeptidase activity"/>
    <property type="evidence" value="ECO:0007669"/>
    <property type="project" value="UniProtKB-UniRule"/>
</dbReference>
<dbReference type="InterPro" id="IPR005944">
    <property type="entry name" value="Pro_iminopeptidase"/>
</dbReference>
<evidence type="ECO:0000256" key="1">
    <source>
        <dbReference type="ARBA" id="ARBA00001585"/>
    </source>
</evidence>
<dbReference type="InterPro" id="IPR029058">
    <property type="entry name" value="AB_hydrolase_fold"/>
</dbReference>
<dbReference type="GO" id="GO:0005737">
    <property type="term" value="C:cytoplasm"/>
    <property type="evidence" value="ECO:0007669"/>
    <property type="project" value="UniProtKB-SubCell"/>
</dbReference>
<dbReference type="Proteomes" id="UP000294599">
    <property type="component" value="Unassembled WGS sequence"/>
</dbReference>
<dbReference type="OrthoDB" id="9796770at2"/>
<evidence type="ECO:0000256" key="12">
    <source>
        <dbReference type="PIRSR" id="PIRSR006431-1"/>
    </source>
</evidence>
<reference evidence="15 16" key="1">
    <citation type="submission" date="2019-03" db="EMBL/GenBank/DDBJ databases">
        <title>Genomic Encyclopedia of Type Strains, Phase IV (KMG-IV): sequencing the most valuable type-strain genomes for metagenomic binning, comparative biology and taxonomic classification.</title>
        <authorList>
            <person name="Goeker M."/>
        </authorList>
    </citation>
    <scope>NUCLEOTIDE SEQUENCE [LARGE SCALE GENOMIC DNA]</scope>
    <source>
        <strain evidence="15 16">DSM 21944</strain>
    </source>
</reference>
<dbReference type="EC" id="3.4.11.5" evidence="4 11"/>
<evidence type="ECO:0000256" key="3">
    <source>
        <dbReference type="ARBA" id="ARBA00010088"/>
    </source>
</evidence>
<dbReference type="InterPro" id="IPR000073">
    <property type="entry name" value="AB_hydrolase_1"/>
</dbReference>
<evidence type="ECO:0000256" key="13">
    <source>
        <dbReference type="RuleBase" id="RU003421"/>
    </source>
</evidence>
<dbReference type="RefSeq" id="WP_123521119.1">
    <property type="nucleotide sequence ID" value="NZ_JBHLWF010000085.1"/>
</dbReference>
<keyword evidence="8 11" id="KW-0645">Protease</keyword>
<dbReference type="Pfam" id="PF00561">
    <property type="entry name" value="Abhydrolase_1"/>
    <property type="match status" value="1"/>
</dbReference>
<dbReference type="EMBL" id="SMAF01000013">
    <property type="protein sequence ID" value="TCS97371.1"/>
    <property type="molecule type" value="Genomic_DNA"/>
</dbReference>
<keyword evidence="16" id="KW-1185">Reference proteome</keyword>
<comment type="subcellular location">
    <subcellularLocation>
        <location evidence="2 11">Cytoplasm</location>
    </subcellularLocation>
</comment>
<feature type="domain" description="AB hydrolase-1" evidence="14">
    <location>
        <begin position="38"/>
        <end position="301"/>
    </location>
</feature>
<dbReference type="PRINTS" id="PR00793">
    <property type="entry name" value="PROAMNOPTASE"/>
</dbReference>
<evidence type="ECO:0000256" key="4">
    <source>
        <dbReference type="ARBA" id="ARBA00012568"/>
    </source>
</evidence>
<evidence type="ECO:0000256" key="9">
    <source>
        <dbReference type="ARBA" id="ARBA00022801"/>
    </source>
</evidence>
<keyword evidence="7 11" id="KW-0963">Cytoplasm</keyword>
<dbReference type="AlphaFoldDB" id="A0A4R3LB49"/>
<name>A0A4R3LB49_9GAMM</name>
<evidence type="ECO:0000256" key="5">
    <source>
        <dbReference type="ARBA" id="ARBA00021843"/>
    </source>
</evidence>
<dbReference type="NCBIfam" id="TIGR01249">
    <property type="entry name" value="pro_imino_pep_1"/>
    <property type="match status" value="1"/>
</dbReference>
<feature type="active site" description="Nucleophile" evidence="12">
    <location>
        <position position="113"/>
    </location>
</feature>